<proteinExistence type="predicted"/>
<accession>A0A846XK07</accession>
<dbReference type="RefSeq" id="WP_068047862.1">
    <property type="nucleotide sequence ID" value="NZ_JAAXOO010000005.1"/>
</dbReference>
<sequence length="111" mass="12260">MTLIISAYAYEHILHASDRLTVVRRGHAIGDHDIMANKTVIVIGTDCWLVFGFAGLAYLDGKPTDQFIAEAISGTPELSGAAIRMLSDRLALHYQEICERLVKAVVDAYKR</sequence>
<comment type="caution">
    <text evidence="1">The sequence shown here is derived from an EMBL/GenBank/DDBJ whole genome shotgun (WGS) entry which is preliminary data.</text>
</comment>
<dbReference type="AlphaFoldDB" id="A0A846XK07"/>
<keyword evidence="2" id="KW-1185">Reference proteome</keyword>
<reference evidence="1 2" key="1">
    <citation type="submission" date="2020-04" db="EMBL/GenBank/DDBJ databases">
        <title>MicrobeNet Type strains.</title>
        <authorList>
            <person name="Nicholson A.C."/>
        </authorList>
    </citation>
    <scope>NUCLEOTIDE SEQUENCE [LARGE SCALE GENOMIC DNA]</scope>
    <source>
        <strain evidence="1 2">DSM 45078</strain>
    </source>
</reference>
<name>A0A846XK07_9NOCA</name>
<dbReference type="Proteomes" id="UP000565715">
    <property type="component" value="Unassembled WGS sequence"/>
</dbReference>
<evidence type="ECO:0000313" key="1">
    <source>
        <dbReference type="EMBL" id="NKY35619.1"/>
    </source>
</evidence>
<protein>
    <submittedName>
        <fullName evidence="1">Uncharacterized protein</fullName>
    </submittedName>
</protein>
<gene>
    <name evidence="1" type="ORF">HGA13_21460</name>
</gene>
<evidence type="ECO:0000313" key="2">
    <source>
        <dbReference type="Proteomes" id="UP000565715"/>
    </source>
</evidence>
<organism evidence="1 2">
    <name type="scientific">Nocardia speluncae</name>
    <dbReference type="NCBI Taxonomy" id="419477"/>
    <lineage>
        <taxon>Bacteria</taxon>
        <taxon>Bacillati</taxon>
        <taxon>Actinomycetota</taxon>
        <taxon>Actinomycetes</taxon>
        <taxon>Mycobacteriales</taxon>
        <taxon>Nocardiaceae</taxon>
        <taxon>Nocardia</taxon>
    </lineage>
</organism>
<dbReference type="EMBL" id="JAAXOO010000005">
    <property type="protein sequence ID" value="NKY35619.1"/>
    <property type="molecule type" value="Genomic_DNA"/>
</dbReference>